<dbReference type="SUPFAM" id="SSF50346">
    <property type="entry name" value="PRC-barrel domain"/>
    <property type="match status" value="1"/>
</dbReference>
<evidence type="ECO:0000313" key="3">
    <source>
        <dbReference type="Proteomes" id="UP000001691"/>
    </source>
</evidence>
<dbReference type="AlphaFoldDB" id="B1GZ21"/>
<sequence>MDSKKRDLKWKVSDILGFEVFNQNGKRLGILSDIILTGSNDVWVVKYYNEEVLIPALKNIVKEVNVIRKKIFVILPKEYEYIYSQVKLADDVLEYNGYFVYED</sequence>
<feature type="domain" description="Ribosome maturation factor RimM PRC barrel" evidence="1">
    <location>
        <begin position="13"/>
        <end position="78"/>
    </location>
</feature>
<dbReference type="GO" id="GO:0005840">
    <property type="term" value="C:ribosome"/>
    <property type="evidence" value="ECO:0007669"/>
    <property type="project" value="InterPro"/>
</dbReference>
<dbReference type="KEGG" id="rsd:TGRD_020"/>
<protein>
    <submittedName>
        <fullName evidence="2">RimM-like PRC domain protein</fullName>
    </submittedName>
</protein>
<dbReference type="PANTHER" id="PTHR33692:SF1">
    <property type="entry name" value="RIBOSOME MATURATION FACTOR RIMM"/>
    <property type="match status" value="1"/>
</dbReference>
<dbReference type="GO" id="GO:0043022">
    <property type="term" value="F:ribosome binding"/>
    <property type="evidence" value="ECO:0007669"/>
    <property type="project" value="InterPro"/>
</dbReference>
<dbReference type="Gene3D" id="2.30.30.240">
    <property type="entry name" value="PRC-barrel domain"/>
    <property type="match status" value="1"/>
</dbReference>
<proteinExistence type="predicted"/>
<dbReference type="InterPro" id="IPR011961">
    <property type="entry name" value="RimM"/>
</dbReference>
<dbReference type="Proteomes" id="UP000001691">
    <property type="component" value="Chromosome"/>
</dbReference>
<reference evidence="3" key="1">
    <citation type="journal article" date="2008" name="Proc. Natl. Acad. Sci. U.S.A.">
        <title>Complete genome of the uncultured termite group 1 bacteria in a single host protist cell.</title>
        <authorList>
            <person name="Hongoh Y."/>
            <person name="Sharma V.K."/>
            <person name="Prakash T."/>
            <person name="Noda S."/>
            <person name="Taylor T.D."/>
            <person name="Kudo T."/>
            <person name="Sakaki Y."/>
            <person name="Toyoda A."/>
            <person name="Hattori M."/>
            <person name="Ohkuma M."/>
        </authorList>
    </citation>
    <scope>NUCLEOTIDE SEQUENCE [LARGE SCALE GENOMIC DNA]</scope>
    <source>
        <strain evidence="3">Rs-D17 genomovar Ri2008</strain>
    </source>
</reference>
<accession>B1GZ21</accession>
<accession>A0A1C9ZSR2</accession>
<evidence type="ECO:0000313" key="2">
    <source>
        <dbReference type="EMBL" id="BAG13503.1"/>
    </source>
</evidence>
<gene>
    <name evidence="2" type="ordered locus">TGRD_020</name>
</gene>
<dbReference type="KEGG" id="eti:RSTT_019"/>
<evidence type="ECO:0000259" key="1">
    <source>
        <dbReference type="Pfam" id="PF24986"/>
    </source>
</evidence>
<keyword evidence="3" id="KW-1185">Reference proteome</keyword>
<dbReference type="EMBL" id="AP009510">
    <property type="protein sequence ID" value="BAG13503.1"/>
    <property type="molecule type" value="Genomic_DNA"/>
</dbReference>
<dbReference type="GO" id="GO:0006364">
    <property type="term" value="P:rRNA processing"/>
    <property type="evidence" value="ECO:0007669"/>
    <property type="project" value="InterPro"/>
</dbReference>
<dbReference type="Pfam" id="PF24986">
    <property type="entry name" value="PRC_RimM"/>
    <property type="match status" value="1"/>
</dbReference>
<dbReference type="RefSeq" id="WP_015423032.1">
    <property type="nucleotide sequence ID" value="NC_020419.1"/>
</dbReference>
<dbReference type="HOGENOM" id="CLU_2262607_0_0_0"/>
<name>B1GZ21_ENDTX</name>
<dbReference type="InterPro" id="IPR056792">
    <property type="entry name" value="PRC_RimM"/>
</dbReference>
<dbReference type="InterPro" id="IPR011033">
    <property type="entry name" value="PRC_barrel-like_sf"/>
</dbReference>
<dbReference type="PANTHER" id="PTHR33692">
    <property type="entry name" value="RIBOSOME MATURATION FACTOR RIMM"/>
    <property type="match status" value="1"/>
</dbReference>
<organism evidence="2 3">
    <name type="scientific">Endomicrobium trichonymphae</name>
    <dbReference type="NCBI Taxonomy" id="1408204"/>
    <lineage>
        <taxon>Bacteria</taxon>
        <taxon>Pseudomonadati</taxon>
        <taxon>Elusimicrobiota</taxon>
        <taxon>Endomicrobiia</taxon>
        <taxon>Endomicrobiales</taxon>
        <taxon>Endomicrobiaceae</taxon>
        <taxon>Candidatus Endomicrobiellum</taxon>
    </lineage>
</organism>
<dbReference type="OrthoDB" id="9810331at2"/>
<dbReference type="STRING" id="471821.TGRD_020"/>